<dbReference type="OrthoDB" id="8908836at2"/>
<proteinExistence type="predicted"/>
<organism evidence="1 2">
    <name type="scientific">Rhodoferax fermentans</name>
    <dbReference type="NCBI Taxonomy" id="28066"/>
    <lineage>
        <taxon>Bacteria</taxon>
        <taxon>Pseudomonadati</taxon>
        <taxon>Pseudomonadota</taxon>
        <taxon>Betaproteobacteria</taxon>
        <taxon>Burkholderiales</taxon>
        <taxon>Comamonadaceae</taxon>
        <taxon>Rhodoferax</taxon>
    </lineage>
</organism>
<gene>
    <name evidence="1" type="ORF">RF819_18175</name>
</gene>
<dbReference type="AlphaFoldDB" id="A0A1T1AWP2"/>
<reference evidence="1 2" key="1">
    <citation type="submission" date="2017-01" db="EMBL/GenBank/DDBJ databases">
        <title>Genome sequencing of Rhodoferax fermentans JCM 7819.</title>
        <authorList>
            <person name="Kim Y.J."/>
            <person name="Farh M.E.-A."/>
            <person name="Yang D.-C."/>
        </authorList>
    </citation>
    <scope>NUCLEOTIDE SEQUENCE [LARGE SCALE GENOMIC DNA]</scope>
    <source>
        <strain evidence="1 2">JCM 7819</strain>
    </source>
</reference>
<protein>
    <recommendedName>
        <fullName evidence="3">MerR family transcriptional regulator</fullName>
    </recommendedName>
</protein>
<dbReference type="Pfam" id="PF13591">
    <property type="entry name" value="MerR_2"/>
    <property type="match status" value="1"/>
</dbReference>
<accession>A0A1T1AWP2</accession>
<dbReference type="Proteomes" id="UP000190750">
    <property type="component" value="Unassembled WGS sequence"/>
</dbReference>
<dbReference type="RefSeq" id="WP_078366257.1">
    <property type="nucleotide sequence ID" value="NZ_MTJN01000002.1"/>
</dbReference>
<sequence>MSHEQSLLWSWTDSQDTVSLRELSHCCGLTEDELDDLVAYRALKPVSPATPERVFSAQWVMPLRNAARLRVDYDLDMFTVAILLDKLTRIEMLQRQVQSLQARLPAHLQSDLGA</sequence>
<comment type="caution">
    <text evidence="1">The sequence shown here is derived from an EMBL/GenBank/DDBJ whole genome shotgun (WGS) entry which is preliminary data.</text>
</comment>
<evidence type="ECO:0000313" key="2">
    <source>
        <dbReference type="Proteomes" id="UP000190750"/>
    </source>
</evidence>
<name>A0A1T1AWP2_RHOFE</name>
<dbReference type="Gene3D" id="1.10.1660.10">
    <property type="match status" value="1"/>
</dbReference>
<evidence type="ECO:0008006" key="3">
    <source>
        <dbReference type="Google" id="ProtNLM"/>
    </source>
</evidence>
<keyword evidence="2" id="KW-1185">Reference proteome</keyword>
<dbReference type="EMBL" id="MTJN01000002">
    <property type="protein sequence ID" value="OOV08375.1"/>
    <property type="molecule type" value="Genomic_DNA"/>
</dbReference>
<dbReference type="STRING" id="28066.RF819_18175"/>
<evidence type="ECO:0000313" key="1">
    <source>
        <dbReference type="EMBL" id="OOV08375.1"/>
    </source>
</evidence>